<evidence type="ECO:0000313" key="5">
    <source>
        <dbReference type="Proteomes" id="UP001329825"/>
    </source>
</evidence>
<organism evidence="4 5">
    <name type="scientific">Kwoniella shivajii</name>
    <dbReference type="NCBI Taxonomy" id="564305"/>
    <lineage>
        <taxon>Eukaryota</taxon>
        <taxon>Fungi</taxon>
        <taxon>Dikarya</taxon>
        <taxon>Basidiomycota</taxon>
        <taxon>Agaricomycotina</taxon>
        <taxon>Tremellomycetes</taxon>
        <taxon>Tremellales</taxon>
        <taxon>Cryptococcaceae</taxon>
        <taxon>Kwoniella</taxon>
    </lineage>
</organism>
<gene>
    <name evidence="4" type="ORF">IL334_003404</name>
</gene>
<keyword evidence="2" id="KW-0456">Lyase</keyword>
<evidence type="ECO:0000256" key="2">
    <source>
        <dbReference type="ARBA" id="ARBA00023239"/>
    </source>
</evidence>
<evidence type="ECO:0000313" key="4">
    <source>
        <dbReference type="EMBL" id="WRT66446.1"/>
    </source>
</evidence>
<dbReference type="GeneID" id="87955535"/>
<dbReference type="PROSITE" id="PS00166">
    <property type="entry name" value="ENOYL_COA_HYDRATASE"/>
    <property type="match status" value="1"/>
</dbReference>
<dbReference type="PANTHER" id="PTHR11941:SF171">
    <property type="entry name" value="SD19268P"/>
    <property type="match status" value="1"/>
</dbReference>
<dbReference type="Pfam" id="PF00378">
    <property type="entry name" value="ECH_1"/>
    <property type="match status" value="1"/>
</dbReference>
<name>A0ABZ1CXG0_9TREE</name>
<dbReference type="PANTHER" id="PTHR11941">
    <property type="entry name" value="ENOYL-COA HYDRATASE-RELATED"/>
    <property type="match status" value="1"/>
</dbReference>
<dbReference type="RefSeq" id="XP_062791186.1">
    <property type="nucleotide sequence ID" value="XM_062935135.1"/>
</dbReference>
<evidence type="ECO:0000256" key="1">
    <source>
        <dbReference type="ARBA" id="ARBA00005254"/>
    </source>
</evidence>
<proteinExistence type="inferred from homology"/>
<comment type="similarity">
    <text evidence="1 3">Belongs to the enoyl-CoA hydratase/isomerase family.</text>
</comment>
<dbReference type="EMBL" id="CP141884">
    <property type="protein sequence ID" value="WRT66446.1"/>
    <property type="molecule type" value="Genomic_DNA"/>
</dbReference>
<dbReference type="Proteomes" id="UP001329825">
    <property type="component" value="Chromosome 4"/>
</dbReference>
<dbReference type="InterPro" id="IPR014748">
    <property type="entry name" value="Enoyl-CoA_hydra_C"/>
</dbReference>
<keyword evidence="5" id="KW-1185">Reference proteome</keyword>
<protein>
    <recommendedName>
        <fullName evidence="6">Methylglutaconyl-CoA hydratase</fullName>
    </recommendedName>
</protein>
<dbReference type="SUPFAM" id="SSF52096">
    <property type="entry name" value="ClpP/crotonase"/>
    <property type="match status" value="1"/>
</dbReference>
<dbReference type="InterPro" id="IPR018376">
    <property type="entry name" value="Enoyl-CoA_hyd/isom_CS"/>
</dbReference>
<dbReference type="Gene3D" id="1.10.12.10">
    <property type="entry name" value="Lyase 2-enoyl-coa Hydratase, Chain A, domain 2"/>
    <property type="match status" value="1"/>
</dbReference>
<sequence>MSISVPRYTRTLLVRRTHGVSQAKRYISASSSEPHAYLRPLLQSKQDAEGDQGQLESVMCLVLNRPNTKNALSVRMVGEMREALAKLNSMCLTSARILLLHSSQPGIFCSGADLRERGTMTQGQVSNFLDSLRDLLKELEGIRIPSIGVIDGYALGGGAELALGCDLRVGGENTKIALPETKLGIIPGAGGTQRLTHLIGISKAKEMIYTGRHIDGIEAERIGLLNRYSPTTSSPLKEALLLSCQILSSAPLALSAAKSAISSAGRLSLEDGLDLERNVYNALLDTEDRQEGLMAFKEKRRAVFKGK</sequence>
<dbReference type="InterPro" id="IPR001753">
    <property type="entry name" value="Enoyl-CoA_hydra/iso"/>
</dbReference>
<evidence type="ECO:0008006" key="6">
    <source>
        <dbReference type="Google" id="ProtNLM"/>
    </source>
</evidence>
<evidence type="ECO:0000256" key="3">
    <source>
        <dbReference type="RuleBase" id="RU003707"/>
    </source>
</evidence>
<reference evidence="4 5" key="1">
    <citation type="submission" date="2024-01" db="EMBL/GenBank/DDBJ databases">
        <title>Comparative genomics of Cryptococcus and Kwoniella reveals pathogenesis evolution and contrasting modes of karyotype evolution via chromosome fusion or intercentromeric recombination.</title>
        <authorList>
            <person name="Coelho M.A."/>
            <person name="David-Palma M."/>
            <person name="Shea T."/>
            <person name="Bowers K."/>
            <person name="McGinley-Smith S."/>
            <person name="Mohammad A.W."/>
            <person name="Gnirke A."/>
            <person name="Yurkov A.M."/>
            <person name="Nowrousian M."/>
            <person name="Sun S."/>
            <person name="Cuomo C.A."/>
            <person name="Heitman J."/>
        </authorList>
    </citation>
    <scope>NUCLEOTIDE SEQUENCE [LARGE SCALE GENOMIC DNA]</scope>
    <source>
        <strain evidence="4">CBS 11374</strain>
    </source>
</reference>
<dbReference type="Gene3D" id="3.90.226.10">
    <property type="entry name" value="2-enoyl-CoA Hydratase, Chain A, domain 1"/>
    <property type="match status" value="1"/>
</dbReference>
<accession>A0ABZ1CXG0</accession>
<dbReference type="InterPro" id="IPR029045">
    <property type="entry name" value="ClpP/crotonase-like_dom_sf"/>
</dbReference>
<dbReference type="CDD" id="cd06558">
    <property type="entry name" value="crotonase-like"/>
    <property type="match status" value="1"/>
</dbReference>